<sequence>MFKPKIITVEENEDIFARIATMNAKQCCEYMCHQGGIYIKYIAPRLLQLCDSDRSRALALFHNSLNEHYGFFCVNALNTRKGQPMHEPQKLYNRLVSRYR</sequence>
<accession>A0ABS0YC87</accession>
<protein>
    <submittedName>
        <fullName evidence="1">Uncharacterized protein</fullName>
    </submittedName>
</protein>
<reference evidence="1 2" key="1">
    <citation type="submission" date="2020-12" db="EMBL/GenBank/DDBJ databases">
        <title>Geomonas sp. Red421, isolated from paddy soil.</title>
        <authorList>
            <person name="Xu Z."/>
            <person name="Zhang Z."/>
            <person name="Masuda Y."/>
            <person name="Itoh H."/>
            <person name="Senoo K."/>
        </authorList>
    </citation>
    <scope>NUCLEOTIDE SEQUENCE [LARGE SCALE GENOMIC DNA]</scope>
    <source>
        <strain evidence="1 2">Red421</strain>
    </source>
</reference>
<name>A0ABS0YC87_9BACT</name>
<comment type="caution">
    <text evidence="1">The sequence shown here is derived from an EMBL/GenBank/DDBJ whole genome shotgun (WGS) entry which is preliminary data.</text>
</comment>
<proteinExistence type="predicted"/>
<evidence type="ECO:0000313" key="1">
    <source>
        <dbReference type="EMBL" id="MBJ6749895.1"/>
    </source>
</evidence>
<organism evidence="1 2">
    <name type="scientific">Geomonas anaerohicana</name>
    <dbReference type="NCBI Taxonomy" id="2798583"/>
    <lineage>
        <taxon>Bacteria</taxon>
        <taxon>Pseudomonadati</taxon>
        <taxon>Thermodesulfobacteriota</taxon>
        <taxon>Desulfuromonadia</taxon>
        <taxon>Geobacterales</taxon>
        <taxon>Geobacteraceae</taxon>
        <taxon>Geomonas</taxon>
    </lineage>
</organism>
<dbReference type="RefSeq" id="WP_199388440.1">
    <property type="nucleotide sequence ID" value="NZ_JAEMHL010000003.1"/>
</dbReference>
<dbReference type="EMBL" id="JAEMHL010000003">
    <property type="protein sequence ID" value="MBJ6749895.1"/>
    <property type="molecule type" value="Genomic_DNA"/>
</dbReference>
<keyword evidence="2" id="KW-1185">Reference proteome</keyword>
<dbReference type="Proteomes" id="UP000614714">
    <property type="component" value="Unassembled WGS sequence"/>
</dbReference>
<gene>
    <name evidence="1" type="ORF">JFN91_06685</name>
</gene>
<evidence type="ECO:0000313" key="2">
    <source>
        <dbReference type="Proteomes" id="UP000614714"/>
    </source>
</evidence>